<feature type="domain" description="Major facilitator superfamily (MFS) profile" evidence="8">
    <location>
        <begin position="17"/>
        <end position="455"/>
    </location>
</feature>
<dbReference type="GO" id="GO:0016020">
    <property type="term" value="C:membrane"/>
    <property type="evidence" value="ECO:0007669"/>
    <property type="project" value="UniProtKB-SubCell"/>
</dbReference>
<dbReference type="InterPro" id="IPR005829">
    <property type="entry name" value="Sugar_transporter_CS"/>
</dbReference>
<feature type="transmembrane region" description="Helical" evidence="7">
    <location>
        <begin position="403"/>
        <end position="426"/>
    </location>
</feature>
<dbReference type="PRINTS" id="PR00171">
    <property type="entry name" value="SUGRTRNSPORT"/>
</dbReference>
<feature type="transmembrane region" description="Helical" evidence="7">
    <location>
        <begin position="146"/>
        <end position="166"/>
    </location>
</feature>
<feature type="transmembrane region" description="Helical" evidence="7">
    <location>
        <begin position="59"/>
        <end position="81"/>
    </location>
</feature>
<evidence type="ECO:0000256" key="3">
    <source>
        <dbReference type="ARBA" id="ARBA00022448"/>
    </source>
</evidence>
<dbReference type="PANTHER" id="PTHR48022">
    <property type="entry name" value="PLASTIDIC GLUCOSE TRANSPORTER 4"/>
    <property type="match status" value="1"/>
</dbReference>
<feature type="transmembrane region" description="Helical" evidence="7">
    <location>
        <begin position="269"/>
        <end position="290"/>
    </location>
</feature>
<feature type="transmembrane region" description="Helical" evidence="7">
    <location>
        <begin position="12"/>
        <end position="39"/>
    </location>
</feature>
<comment type="similarity">
    <text evidence="2">Belongs to the major facilitator superfamily. Sugar transporter (TC 2.A.1.1) family.</text>
</comment>
<evidence type="ECO:0000313" key="10">
    <source>
        <dbReference type="Proteomes" id="UP000235786"/>
    </source>
</evidence>
<keyword evidence="6 7" id="KW-0472">Membrane</keyword>
<sequence length="506" mass="55052">MDAQQTTFFQRHLTLIYSIIISLGGIVFGIDGGLMATTISHASFKRYMFGPSETNNPVLGAINSTYSAGQCVGALVSGWFINKYGRRAGMKVSTIIAFIGAGITTGAVDSGMLIAGRTVTGIATGALLSIMPAYISEISRREQRALLVGIMGMSDAVGYMLANWIGFAGEFAKGQGQWRIPLATQLPGTVLLYLLVMILPQSPRWLIQKDRGDEAYTILRDLHQRQGEDYVLGEMAQITAQVRMETEEAKQVYVMDLFSRRYIRRTATAGYMMCITQLAGAGVIQSYQSLFYAGLGFKGNTILLISGCYGLMGVIGQGFNLWFIADKWPRVRTMVSGSLVLAVMLSLLMALSKFYGKGQNIAGSSAGVAFIFLFSGLNALFFNSTTFVIAAEVLPTHLRGYGMGFALACKGATSLWLSQVTPIAFAAIQWKFYAVFIFTLVFAAFFCAFLLPETNQLTLEEIGAAFGDKKMTKDLNEVIQDVQQGDKGFVAHVEDVNQLATEQATV</sequence>
<dbReference type="AlphaFoldDB" id="A0A2J6REB5"/>
<evidence type="ECO:0000256" key="1">
    <source>
        <dbReference type="ARBA" id="ARBA00004141"/>
    </source>
</evidence>
<proteinExistence type="inferred from homology"/>
<dbReference type="Gene3D" id="1.20.1250.20">
    <property type="entry name" value="MFS general substrate transporter like domains"/>
    <property type="match status" value="1"/>
</dbReference>
<dbReference type="PROSITE" id="PS50850">
    <property type="entry name" value="MFS"/>
    <property type="match status" value="1"/>
</dbReference>
<dbReference type="GO" id="GO:0005351">
    <property type="term" value="F:carbohydrate:proton symporter activity"/>
    <property type="evidence" value="ECO:0007669"/>
    <property type="project" value="TreeGrafter"/>
</dbReference>
<evidence type="ECO:0000256" key="2">
    <source>
        <dbReference type="ARBA" id="ARBA00010992"/>
    </source>
</evidence>
<dbReference type="InterPro" id="IPR050360">
    <property type="entry name" value="MFS_Sugar_Transporters"/>
</dbReference>
<dbReference type="EMBL" id="KZ613950">
    <property type="protein sequence ID" value="PMD36854.1"/>
    <property type="molecule type" value="Genomic_DNA"/>
</dbReference>
<dbReference type="Pfam" id="PF00083">
    <property type="entry name" value="Sugar_tr"/>
    <property type="match status" value="1"/>
</dbReference>
<dbReference type="PANTHER" id="PTHR48022:SF11">
    <property type="entry name" value="MONOSACCHARIDE TRANSPORTER (HXT8), PUTATIVE (AFU_ORTHOLOGUE AFUA_2G08120)-RELATED"/>
    <property type="match status" value="1"/>
</dbReference>
<reference evidence="9 10" key="1">
    <citation type="submission" date="2016-04" db="EMBL/GenBank/DDBJ databases">
        <title>A degradative enzymes factory behind the ericoid mycorrhizal symbiosis.</title>
        <authorList>
            <consortium name="DOE Joint Genome Institute"/>
            <person name="Martino E."/>
            <person name="Morin E."/>
            <person name="Grelet G."/>
            <person name="Kuo A."/>
            <person name="Kohler A."/>
            <person name="Daghino S."/>
            <person name="Barry K."/>
            <person name="Choi C."/>
            <person name="Cichocki N."/>
            <person name="Clum A."/>
            <person name="Copeland A."/>
            <person name="Hainaut M."/>
            <person name="Haridas S."/>
            <person name="Labutti K."/>
            <person name="Lindquist E."/>
            <person name="Lipzen A."/>
            <person name="Khouja H.-R."/>
            <person name="Murat C."/>
            <person name="Ohm R."/>
            <person name="Olson A."/>
            <person name="Spatafora J."/>
            <person name="Veneault-Fourrey C."/>
            <person name="Henrissat B."/>
            <person name="Grigoriev I."/>
            <person name="Martin F."/>
            <person name="Perotto S."/>
        </authorList>
    </citation>
    <scope>NUCLEOTIDE SEQUENCE [LARGE SCALE GENOMIC DNA]</scope>
    <source>
        <strain evidence="9 10">F</strain>
    </source>
</reference>
<feature type="transmembrane region" description="Helical" evidence="7">
    <location>
        <begin position="88"/>
        <end position="108"/>
    </location>
</feature>
<dbReference type="OrthoDB" id="6133115at2759"/>
<comment type="subcellular location">
    <subcellularLocation>
        <location evidence="1">Membrane</location>
        <topology evidence="1">Multi-pass membrane protein</topology>
    </subcellularLocation>
</comment>
<evidence type="ECO:0000256" key="7">
    <source>
        <dbReference type="SAM" id="Phobius"/>
    </source>
</evidence>
<dbReference type="Proteomes" id="UP000235786">
    <property type="component" value="Unassembled WGS sequence"/>
</dbReference>
<evidence type="ECO:0000259" key="8">
    <source>
        <dbReference type="PROSITE" id="PS50850"/>
    </source>
</evidence>
<dbReference type="FunFam" id="1.20.1250.20:FF:000134">
    <property type="entry name" value="MFS sugar transporter protein"/>
    <property type="match status" value="1"/>
</dbReference>
<evidence type="ECO:0000256" key="6">
    <source>
        <dbReference type="ARBA" id="ARBA00023136"/>
    </source>
</evidence>
<dbReference type="InterPro" id="IPR003663">
    <property type="entry name" value="Sugar/inositol_transpt"/>
</dbReference>
<dbReference type="InterPro" id="IPR036259">
    <property type="entry name" value="MFS_trans_sf"/>
</dbReference>
<organism evidence="9 10">
    <name type="scientific">Hyaloscypha variabilis (strain UAMH 11265 / GT02V1 / F)</name>
    <name type="common">Meliniomyces variabilis</name>
    <dbReference type="NCBI Taxonomy" id="1149755"/>
    <lineage>
        <taxon>Eukaryota</taxon>
        <taxon>Fungi</taxon>
        <taxon>Dikarya</taxon>
        <taxon>Ascomycota</taxon>
        <taxon>Pezizomycotina</taxon>
        <taxon>Leotiomycetes</taxon>
        <taxon>Helotiales</taxon>
        <taxon>Hyaloscyphaceae</taxon>
        <taxon>Hyaloscypha</taxon>
        <taxon>Hyaloscypha variabilis</taxon>
    </lineage>
</organism>
<evidence type="ECO:0000256" key="4">
    <source>
        <dbReference type="ARBA" id="ARBA00022692"/>
    </source>
</evidence>
<dbReference type="InterPro" id="IPR005828">
    <property type="entry name" value="MFS_sugar_transport-like"/>
</dbReference>
<protein>
    <submittedName>
        <fullName evidence="9">Putative hexose carrier protein</fullName>
    </submittedName>
</protein>
<keyword evidence="5 7" id="KW-1133">Transmembrane helix</keyword>
<feature type="transmembrane region" description="Helical" evidence="7">
    <location>
        <begin position="114"/>
        <end position="134"/>
    </location>
</feature>
<keyword evidence="10" id="KW-1185">Reference proteome</keyword>
<keyword evidence="3" id="KW-0813">Transport</keyword>
<feature type="transmembrane region" description="Helical" evidence="7">
    <location>
        <begin position="178"/>
        <end position="199"/>
    </location>
</feature>
<feature type="transmembrane region" description="Helical" evidence="7">
    <location>
        <begin position="432"/>
        <end position="451"/>
    </location>
</feature>
<keyword evidence="4 7" id="KW-0812">Transmembrane</keyword>
<evidence type="ECO:0000313" key="9">
    <source>
        <dbReference type="EMBL" id="PMD36854.1"/>
    </source>
</evidence>
<dbReference type="PROSITE" id="PS00217">
    <property type="entry name" value="SUGAR_TRANSPORT_2"/>
    <property type="match status" value="1"/>
</dbReference>
<evidence type="ECO:0000256" key="5">
    <source>
        <dbReference type="ARBA" id="ARBA00022989"/>
    </source>
</evidence>
<accession>A0A2J6REB5</accession>
<name>A0A2J6REB5_HYAVF</name>
<dbReference type="SUPFAM" id="SSF103473">
    <property type="entry name" value="MFS general substrate transporter"/>
    <property type="match status" value="1"/>
</dbReference>
<feature type="transmembrane region" description="Helical" evidence="7">
    <location>
        <begin position="302"/>
        <end position="323"/>
    </location>
</feature>
<feature type="transmembrane region" description="Helical" evidence="7">
    <location>
        <begin position="335"/>
        <end position="355"/>
    </location>
</feature>
<feature type="transmembrane region" description="Helical" evidence="7">
    <location>
        <begin position="367"/>
        <end position="391"/>
    </location>
</feature>
<dbReference type="InterPro" id="IPR020846">
    <property type="entry name" value="MFS_dom"/>
</dbReference>
<gene>
    <name evidence="9" type="ORF">L207DRAFT_546172</name>
</gene>